<keyword evidence="5" id="KW-1185">Reference proteome</keyword>
<dbReference type="EMBL" id="KZ805309">
    <property type="protein sequence ID" value="PVI06409.1"/>
    <property type="molecule type" value="Genomic_DNA"/>
</dbReference>
<dbReference type="Gene3D" id="4.10.240.10">
    <property type="entry name" value="Zn(2)-C6 fungal-type DNA-binding domain"/>
    <property type="match status" value="1"/>
</dbReference>
<evidence type="ECO:0000313" key="5">
    <source>
        <dbReference type="Proteomes" id="UP000244855"/>
    </source>
</evidence>
<dbReference type="GO" id="GO:0008270">
    <property type="term" value="F:zinc ion binding"/>
    <property type="evidence" value="ECO:0007669"/>
    <property type="project" value="InterPro"/>
</dbReference>
<dbReference type="GO" id="GO:0005634">
    <property type="term" value="C:nucleus"/>
    <property type="evidence" value="ECO:0007669"/>
    <property type="project" value="UniProtKB-SubCell"/>
</dbReference>
<dbReference type="Pfam" id="PF00172">
    <property type="entry name" value="Zn_clus"/>
    <property type="match status" value="1"/>
</dbReference>
<evidence type="ECO:0000313" key="4">
    <source>
        <dbReference type="EMBL" id="PVI06409.1"/>
    </source>
</evidence>
<dbReference type="GO" id="GO:0000981">
    <property type="term" value="F:DNA-binding transcription factor activity, RNA polymerase II-specific"/>
    <property type="evidence" value="ECO:0007669"/>
    <property type="project" value="InterPro"/>
</dbReference>
<dbReference type="SMART" id="SM00066">
    <property type="entry name" value="GAL4"/>
    <property type="match status" value="1"/>
</dbReference>
<dbReference type="CDD" id="cd00067">
    <property type="entry name" value="GAL4"/>
    <property type="match status" value="1"/>
</dbReference>
<organism evidence="4 5">
    <name type="scientific">Periconia macrospinosa</name>
    <dbReference type="NCBI Taxonomy" id="97972"/>
    <lineage>
        <taxon>Eukaryota</taxon>
        <taxon>Fungi</taxon>
        <taxon>Dikarya</taxon>
        <taxon>Ascomycota</taxon>
        <taxon>Pezizomycotina</taxon>
        <taxon>Dothideomycetes</taxon>
        <taxon>Pleosporomycetidae</taxon>
        <taxon>Pleosporales</taxon>
        <taxon>Massarineae</taxon>
        <taxon>Periconiaceae</taxon>
        <taxon>Periconia</taxon>
    </lineage>
</organism>
<reference evidence="4 5" key="1">
    <citation type="journal article" date="2018" name="Sci. Rep.">
        <title>Comparative genomics provides insights into the lifestyle and reveals functional heterogeneity of dark septate endophytic fungi.</title>
        <authorList>
            <person name="Knapp D.G."/>
            <person name="Nemeth J.B."/>
            <person name="Barry K."/>
            <person name="Hainaut M."/>
            <person name="Henrissat B."/>
            <person name="Johnson J."/>
            <person name="Kuo A."/>
            <person name="Lim J.H.P."/>
            <person name="Lipzen A."/>
            <person name="Nolan M."/>
            <person name="Ohm R.A."/>
            <person name="Tamas L."/>
            <person name="Grigoriev I.V."/>
            <person name="Spatafora J.W."/>
            <person name="Nagy L.G."/>
            <person name="Kovacs G.M."/>
        </authorList>
    </citation>
    <scope>NUCLEOTIDE SEQUENCE [LARGE SCALE GENOMIC DNA]</scope>
    <source>
        <strain evidence="4 5">DSE2036</strain>
    </source>
</reference>
<dbReference type="PROSITE" id="PS00463">
    <property type="entry name" value="ZN2_CY6_FUNGAL_1"/>
    <property type="match status" value="1"/>
</dbReference>
<dbReference type="InterPro" id="IPR050613">
    <property type="entry name" value="Sec_Metabolite_Reg"/>
</dbReference>
<name>A0A2V1E8J7_9PLEO</name>
<comment type="subcellular location">
    <subcellularLocation>
        <location evidence="1">Nucleus</location>
    </subcellularLocation>
</comment>
<dbReference type="PROSITE" id="PS50048">
    <property type="entry name" value="ZN2_CY6_FUNGAL_2"/>
    <property type="match status" value="1"/>
</dbReference>
<sequence>MPKDTQKPGGARQRPISCRFCRTRKLRCSRDSPCSNCVSRNIPCELEQFSNTTPTVDNRERDELLERIRKLEALVATKCELVTSNDNPTPSPSVETQLDPVISHNVTASSHIHSPNAKGHAIASREQFDQDCAYLKDIFYGEELTPDEIPSTKIGYVTSRPKRQKSLIQSRVTSVLSSPPLMKCLLISYSNVQVSYMPSRTYLQCRAIYK</sequence>
<dbReference type="PANTHER" id="PTHR31001">
    <property type="entry name" value="UNCHARACTERIZED TRANSCRIPTIONAL REGULATORY PROTEIN"/>
    <property type="match status" value="1"/>
</dbReference>
<dbReference type="Proteomes" id="UP000244855">
    <property type="component" value="Unassembled WGS sequence"/>
</dbReference>
<dbReference type="OrthoDB" id="3014581at2759"/>
<accession>A0A2V1E8J7</accession>
<evidence type="ECO:0000256" key="1">
    <source>
        <dbReference type="ARBA" id="ARBA00004123"/>
    </source>
</evidence>
<proteinExistence type="predicted"/>
<keyword evidence="2" id="KW-0539">Nucleus</keyword>
<gene>
    <name evidence="4" type="ORF">DM02DRAFT_17373</name>
</gene>
<feature type="domain" description="Zn(2)-C6 fungal-type" evidence="3">
    <location>
        <begin position="17"/>
        <end position="46"/>
    </location>
</feature>
<protein>
    <recommendedName>
        <fullName evidence="3">Zn(2)-C6 fungal-type domain-containing protein</fullName>
    </recommendedName>
</protein>
<dbReference type="AlphaFoldDB" id="A0A2V1E8J7"/>
<evidence type="ECO:0000259" key="3">
    <source>
        <dbReference type="PROSITE" id="PS50048"/>
    </source>
</evidence>
<evidence type="ECO:0000256" key="2">
    <source>
        <dbReference type="ARBA" id="ARBA00023242"/>
    </source>
</evidence>
<dbReference type="InterPro" id="IPR001138">
    <property type="entry name" value="Zn2Cys6_DnaBD"/>
</dbReference>
<dbReference type="STRING" id="97972.A0A2V1E8J7"/>
<dbReference type="InterPro" id="IPR036864">
    <property type="entry name" value="Zn2-C6_fun-type_DNA-bd_sf"/>
</dbReference>
<dbReference type="SUPFAM" id="SSF57701">
    <property type="entry name" value="Zn2/Cys6 DNA-binding domain"/>
    <property type="match status" value="1"/>
</dbReference>